<dbReference type="InterPro" id="IPR001245">
    <property type="entry name" value="Ser-Thr/Tyr_kinase_cat_dom"/>
</dbReference>
<keyword evidence="3" id="KW-0597">Phosphoprotein</keyword>
<dbReference type="PROSITE" id="PS00107">
    <property type="entry name" value="PROTEIN_KINASE_ATP"/>
    <property type="match status" value="1"/>
</dbReference>
<name>A0ABD1FZV7_SALDI</name>
<keyword evidence="13" id="KW-0675">Receptor</keyword>
<dbReference type="GO" id="GO:0016020">
    <property type="term" value="C:membrane"/>
    <property type="evidence" value="ECO:0007669"/>
    <property type="project" value="UniProtKB-SubCell"/>
</dbReference>
<feature type="chain" id="PRO_5044854701" evidence="18">
    <location>
        <begin position="23"/>
        <end position="684"/>
    </location>
</feature>
<feature type="region of interest" description="Disordered" evidence="16">
    <location>
        <begin position="648"/>
        <end position="684"/>
    </location>
</feature>
<evidence type="ECO:0000313" key="21">
    <source>
        <dbReference type="EMBL" id="KAL1537379.1"/>
    </source>
</evidence>
<keyword evidence="6 18" id="KW-0732">Signal</keyword>
<evidence type="ECO:0000313" key="22">
    <source>
        <dbReference type="Proteomes" id="UP001567538"/>
    </source>
</evidence>
<dbReference type="InterPro" id="IPR000719">
    <property type="entry name" value="Prot_kinase_dom"/>
</dbReference>
<evidence type="ECO:0000256" key="7">
    <source>
        <dbReference type="ARBA" id="ARBA00022737"/>
    </source>
</evidence>
<dbReference type="PROSITE" id="PS51473">
    <property type="entry name" value="GNK2"/>
    <property type="match status" value="2"/>
</dbReference>
<evidence type="ECO:0000256" key="8">
    <source>
        <dbReference type="ARBA" id="ARBA00022741"/>
    </source>
</evidence>
<dbReference type="InterPro" id="IPR008271">
    <property type="entry name" value="Ser/Thr_kinase_AS"/>
</dbReference>
<feature type="domain" description="Gnk2-homologous" evidence="20">
    <location>
        <begin position="133"/>
        <end position="240"/>
    </location>
</feature>
<evidence type="ECO:0000256" key="5">
    <source>
        <dbReference type="ARBA" id="ARBA00022692"/>
    </source>
</evidence>
<keyword evidence="8 15" id="KW-0547">Nucleotide-binding</keyword>
<keyword evidence="4 21" id="KW-0808">Transferase</keyword>
<comment type="caution">
    <text evidence="21">The sequence shown here is derived from an EMBL/GenBank/DDBJ whole genome shotgun (WGS) entry which is preliminary data.</text>
</comment>
<feature type="binding site" evidence="15">
    <location>
        <position position="373"/>
    </location>
    <ligand>
        <name>ATP</name>
        <dbReference type="ChEBI" id="CHEBI:30616"/>
    </ligand>
</feature>
<dbReference type="InterPro" id="IPR038408">
    <property type="entry name" value="GNK2_sf"/>
</dbReference>
<keyword evidence="5 17" id="KW-0812">Transmembrane</keyword>
<evidence type="ECO:0000256" key="1">
    <source>
        <dbReference type="ARBA" id="ARBA00004167"/>
    </source>
</evidence>
<dbReference type="EMBL" id="JBEAFC010000011">
    <property type="protein sequence ID" value="KAL1537379.1"/>
    <property type="molecule type" value="Genomic_DNA"/>
</dbReference>
<feature type="region of interest" description="Disordered" evidence="16">
    <location>
        <begin position="249"/>
        <end position="278"/>
    </location>
</feature>
<dbReference type="FunFam" id="3.30.200.20:FF:000142">
    <property type="entry name" value="Cysteine-rich receptor-like protein kinase 10"/>
    <property type="match status" value="1"/>
</dbReference>
<gene>
    <name evidence="21" type="ORF">AAHA92_29899</name>
</gene>
<keyword evidence="12 17" id="KW-0472">Membrane</keyword>
<evidence type="ECO:0000256" key="10">
    <source>
        <dbReference type="ARBA" id="ARBA00022840"/>
    </source>
</evidence>
<dbReference type="Pfam" id="PF01657">
    <property type="entry name" value="Stress-antifung"/>
    <property type="match status" value="2"/>
</dbReference>
<dbReference type="Gene3D" id="1.10.510.10">
    <property type="entry name" value="Transferase(Phosphotransferase) domain 1"/>
    <property type="match status" value="1"/>
</dbReference>
<accession>A0ABD1FZV7</accession>
<dbReference type="PROSITE" id="PS00108">
    <property type="entry name" value="PROTEIN_KINASE_ST"/>
    <property type="match status" value="1"/>
</dbReference>
<comment type="subcellular location">
    <subcellularLocation>
        <location evidence="1">Membrane</location>
        <topology evidence="1">Single-pass membrane protein</topology>
    </subcellularLocation>
</comment>
<dbReference type="FunFam" id="3.30.430.20:FF:000002">
    <property type="entry name" value="Cysteine-rich receptor-like protein kinase 10"/>
    <property type="match status" value="1"/>
</dbReference>
<feature type="domain" description="Gnk2-homologous" evidence="20">
    <location>
        <begin position="24"/>
        <end position="126"/>
    </location>
</feature>
<evidence type="ECO:0000256" key="18">
    <source>
        <dbReference type="SAM" id="SignalP"/>
    </source>
</evidence>
<dbReference type="InterPro" id="IPR002902">
    <property type="entry name" value="GNK2"/>
</dbReference>
<feature type="signal peptide" evidence="18">
    <location>
        <begin position="1"/>
        <end position="22"/>
    </location>
</feature>
<dbReference type="InterPro" id="IPR011009">
    <property type="entry name" value="Kinase-like_dom_sf"/>
</dbReference>
<dbReference type="Pfam" id="PF07714">
    <property type="entry name" value="PK_Tyr_Ser-Thr"/>
    <property type="match status" value="1"/>
</dbReference>
<evidence type="ECO:0000256" key="2">
    <source>
        <dbReference type="ARBA" id="ARBA00022527"/>
    </source>
</evidence>
<evidence type="ECO:0000256" key="17">
    <source>
        <dbReference type="SAM" id="Phobius"/>
    </source>
</evidence>
<dbReference type="FunFam" id="1.10.510.10:FF:000343">
    <property type="entry name" value="Cysteine-rich receptor-like protein kinase 28"/>
    <property type="match status" value="1"/>
</dbReference>
<keyword evidence="14" id="KW-0325">Glycoprotein</keyword>
<evidence type="ECO:0000259" key="20">
    <source>
        <dbReference type="PROSITE" id="PS51473"/>
    </source>
</evidence>
<dbReference type="EC" id="2.7.11.1" evidence="21"/>
<keyword evidence="2 21" id="KW-0723">Serine/threonine-protein kinase</keyword>
<dbReference type="SMART" id="SM00220">
    <property type="entry name" value="S_TKc"/>
    <property type="match status" value="1"/>
</dbReference>
<dbReference type="Proteomes" id="UP001567538">
    <property type="component" value="Unassembled WGS sequence"/>
</dbReference>
<feature type="domain" description="Protein kinase" evidence="19">
    <location>
        <begin position="345"/>
        <end position="624"/>
    </location>
</feature>
<evidence type="ECO:0000259" key="19">
    <source>
        <dbReference type="PROSITE" id="PS50011"/>
    </source>
</evidence>
<protein>
    <submittedName>
        <fullName evidence="21">Non-specific serine/threonine protein kinase</fullName>
        <ecNumber evidence="21">2.7.11.1</ecNumber>
    </submittedName>
</protein>
<organism evidence="21 22">
    <name type="scientific">Salvia divinorum</name>
    <name type="common">Maria pastora</name>
    <name type="synonym">Diviner's sage</name>
    <dbReference type="NCBI Taxonomy" id="28513"/>
    <lineage>
        <taxon>Eukaryota</taxon>
        <taxon>Viridiplantae</taxon>
        <taxon>Streptophyta</taxon>
        <taxon>Embryophyta</taxon>
        <taxon>Tracheophyta</taxon>
        <taxon>Spermatophyta</taxon>
        <taxon>Magnoliopsida</taxon>
        <taxon>eudicotyledons</taxon>
        <taxon>Gunneridae</taxon>
        <taxon>Pentapetalae</taxon>
        <taxon>asterids</taxon>
        <taxon>lamiids</taxon>
        <taxon>Lamiales</taxon>
        <taxon>Lamiaceae</taxon>
        <taxon>Nepetoideae</taxon>
        <taxon>Mentheae</taxon>
        <taxon>Salviinae</taxon>
        <taxon>Salvia</taxon>
        <taxon>Salvia subgen. Calosphace</taxon>
    </lineage>
</organism>
<dbReference type="InterPro" id="IPR017441">
    <property type="entry name" value="Protein_kinase_ATP_BS"/>
</dbReference>
<evidence type="ECO:0000256" key="11">
    <source>
        <dbReference type="ARBA" id="ARBA00022989"/>
    </source>
</evidence>
<dbReference type="Gene3D" id="3.30.430.20">
    <property type="entry name" value="Gnk2 domain, C-X8-C-X2-C motif"/>
    <property type="match status" value="2"/>
</dbReference>
<keyword evidence="10 15" id="KW-0067">ATP-binding</keyword>
<dbReference type="GO" id="GO:0009737">
    <property type="term" value="P:response to abscisic acid"/>
    <property type="evidence" value="ECO:0007669"/>
    <property type="project" value="UniProtKB-ARBA"/>
</dbReference>
<dbReference type="CDD" id="cd23509">
    <property type="entry name" value="Gnk2-like"/>
    <property type="match status" value="2"/>
</dbReference>
<dbReference type="Gene3D" id="3.30.200.20">
    <property type="entry name" value="Phosphorylase Kinase, domain 1"/>
    <property type="match status" value="1"/>
</dbReference>
<evidence type="ECO:0000256" key="3">
    <source>
        <dbReference type="ARBA" id="ARBA00022553"/>
    </source>
</evidence>
<evidence type="ECO:0000256" key="6">
    <source>
        <dbReference type="ARBA" id="ARBA00022729"/>
    </source>
</evidence>
<feature type="compositionally biased region" description="Polar residues" evidence="16">
    <location>
        <begin position="662"/>
        <end position="684"/>
    </location>
</feature>
<dbReference type="PROSITE" id="PS50011">
    <property type="entry name" value="PROTEIN_KINASE_DOM"/>
    <property type="match status" value="1"/>
</dbReference>
<evidence type="ECO:0000256" key="13">
    <source>
        <dbReference type="ARBA" id="ARBA00023170"/>
    </source>
</evidence>
<sequence>MSYQRLLVWFLVLLMQTDDLFAFEVDKTSCGSNGNYSSNSAYRANLNATLSSLATNIGNDGFYNASTGQGPDRVNAIALCRGDLQLNACRECVQKAGADLVDDCPVQKEGFLLNDSCTLRYSNDAIYRTLASLDEYYTWNYVANVTSPEQFKEDLRKLLEDLRRRAAAGSSTRKVAAGNATGPDYQTIFGLVQCTPDLSSGDCNNCLIEAISDIPYCCDGNTGGVLVFPSCNFHFETTAFYNETRLQELEFVPPPPPPPPIPPVVEPPPQPSPPGKKNGSMTQTIVIIVVAIVVCLILLLVSAIIFLRKTKKQKPKEIPQTVDEISTVESVQYAFSTIKTATNDFSNNNRLGQGGFGTVYKGKLPNGLEIAVKRLSRDSGQGDLEFKNEVLLLAKLQHRNLVKLLGFALEGMEKLLIYEFVQNGSLNNFIFDSVRHLALDWDIRYKIIGGIARGILYLHEDSRLKIIHRDLKASNILLDSEMRPKIGDFGMARLFRQDESHGNTSRVVGTHGYMSPEYLRHGQFSIKSDVYGFGVLVLEIISGRTNSGSRSGDDSVGTLLSFAWRSWQEGRGGEVVDPFLRSGSGSGSTNEMLRCIHIGLLCVQKDAADRPTMASVVLMLSSFFIKLNMPSEPAFYAASGYGSDTSLIHNSDSTNSHHKTSSRPSQQFHHSSQNDSSITELHPR</sequence>
<dbReference type="PANTHER" id="PTHR27002">
    <property type="entry name" value="RECEPTOR-LIKE SERINE/THREONINE-PROTEIN KINASE SD1-8"/>
    <property type="match status" value="1"/>
</dbReference>
<dbReference type="SUPFAM" id="SSF56112">
    <property type="entry name" value="Protein kinase-like (PK-like)"/>
    <property type="match status" value="1"/>
</dbReference>
<evidence type="ECO:0000256" key="16">
    <source>
        <dbReference type="SAM" id="MobiDB-lite"/>
    </source>
</evidence>
<evidence type="ECO:0000256" key="4">
    <source>
        <dbReference type="ARBA" id="ARBA00022679"/>
    </source>
</evidence>
<dbReference type="FunFam" id="3.30.430.20:FF:000003">
    <property type="entry name" value="Cysteine-rich RLK (RECEPTOR-like protein kinase) 10"/>
    <property type="match status" value="1"/>
</dbReference>
<feature type="compositionally biased region" description="Pro residues" evidence="16">
    <location>
        <begin position="252"/>
        <end position="274"/>
    </location>
</feature>
<keyword evidence="7" id="KW-0677">Repeat</keyword>
<dbReference type="GO" id="GO:0004674">
    <property type="term" value="F:protein serine/threonine kinase activity"/>
    <property type="evidence" value="ECO:0007669"/>
    <property type="project" value="UniProtKB-KW"/>
</dbReference>
<evidence type="ECO:0000256" key="14">
    <source>
        <dbReference type="ARBA" id="ARBA00023180"/>
    </source>
</evidence>
<evidence type="ECO:0000256" key="9">
    <source>
        <dbReference type="ARBA" id="ARBA00022777"/>
    </source>
</evidence>
<dbReference type="PANTHER" id="PTHR27002:SF1104">
    <property type="entry name" value="CYSTEINE-RICH RECEPTOR-LIKE PROTEIN KINASE 27-RELATED"/>
    <property type="match status" value="1"/>
</dbReference>
<keyword evidence="11 17" id="KW-1133">Transmembrane helix</keyword>
<dbReference type="CDD" id="cd14066">
    <property type="entry name" value="STKc_IRAK"/>
    <property type="match status" value="1"/>
</dbReference>
<dbReference type="GO" id="GO:0005524">
    <property type="term" value="F:ATP binding"/>
    <property type="evidence" value="ECO:0007669"/>
    <property type="project" value="UniProtKB-UniRule"/>
</dbReference>
<reference evidence="21 22" key="1">
    <citation type="submission" date="2024-06" db="EMBL/GenBank/DDBJ databases">
        <title>A chromosome level genome sequence of Diviner's sage (Salvia divinorum).</title>
        <authorList>
            <person name="Ford S.A."/>
            <person name="Ro D.-K."/>
            <person name="Ness R.W."/>
            <person name="Phillips M.A."/>
        </authorList>
    </citation>
    <scope>NUCLEOTIDE SEQUENCE [LARGE SCALE GENOMIC DNA]</scope>
    <source>
        <strain evidence="21">SAF-2024a</strain>
        <tissue evidence="21">Leaf</tissue>
    </source>
</reference>
<feature type="transmembrane region" description="Helical" evidence="17">
    <location>
        <begin position="285"/>
        <end position="307"/>
    </location>
</feature>
<keyword evidence="22" id="KW-1185">Reference proteome</keyword>
<keyword evidence="9 21" id="KW-0418">Kinase</keyword>
<evidence type="ECO:0000256" key="15">
    <source>
        <dbReference type="PROSITE-ProRule" id="PRU10141"/>
    </source>
</evidence>
<proteinExistence type="predicted"/>
<evidence type="ECO:0000256" key="12">
    <source>
        <dbReference type="ARBA" id="ARBA00023136"/>
    </source>
</evidence>
<dbReference type="AlphaFoldDB" id="A0ABD1FZV7"/>